<dbReference type="SUPFAM" id="SSF51338">
    <property type="entry name" value="Composite domain of metallo-dependent hydrolases"/>
    <property type="match status" value="1"/>
</dbReference>
<keyword evidence="2 3" id="KW-0378">Hydrolase</keyword>
<dbReference type="GO" id="GO:0050480">
    <property type="term" value="F:imidazolonepropionase activity"/>
    <property type="evidence" value="ECO:0007669"/>
    <property type="project" value="UniProtKB-EC"/>
</dbReference>
<dbReference type="Gene3D" id="2.30.40.10">
    <property type="entry name" value="Urease, subunit C, domain 1"/>
    <property type="match status" value="1"/>
</dbReference>
<name>A0A3B0WJG9_9ZZZZ</name>
<organism evidence="3">
    <name type="scientific">hydrothermal vent metagenome</name>
    <dbReference type="NCBI Taxonomy" id="652676"/>
    <lineage>
        <taxon>unclassified sequences</taxon>
        <taxon>metagenomes</taxon>
        <taxon>ecological metagenomes</taxon>
    </lineage>
</organism>
<dbReference type="EMBL" id="UOFA01000011">
    <property type="protein sequence ID" value="VAW43694.1"/>
    <property type="molecule type" value="Genomic_DNA"/>
</dbReference>
<dbReference type="InterPro" id="IPR005920">
    <property type="entry name" value="HutI"/>
</dbReference>
<proteinExistence type="predicted"/>
<dbReference type="GO" id="GO:0019556">
    <property type="term" value="P:L-histidine catabolic process to glutamate and formamide"/>
    <property type="evidence" value="ECO:0007669"/>
    <property type="project" value="InterPro"/>
</dbReference>
<protein>
    <submittedName>
        <fullName evidence="3">Imidazolonepropionase</fullName>
        <ecNumber evidence="3">3.5.2.7</ecNumber>
    </submittedName>
</protein>
<dbReference type="PANTHER" id="PTHR42752">
    <property type="entry name" value="IMIDAZOLONEPROPIONASE"/>
    <property type="match status" value="1"/>
</dbReference>
<evidence type="ECO:0000313" key="3">
    <source>
        <dbReference type="EMBL" id="VAW43694.1"/>
    </source>
</evidence>
<gene>
    <name evidence="3" type="ORF">MNBD_GAMMA02-1520</name>
</gene>
<dbReference type="GO" id="GO:0005737">
    <property type="term" value="C:cytoplasm"/>
    <property type="evidence" value="ECO:0007669"/>
    <property type="project" value="InterPro"/>
</dbReference>
<dbReference type="InterPro" id="IPR011059">
    <property type="entry name" value="Metal-dep_hydrolase_composite"/>
</dbReference>
<accession>A0A3B0WJG9</accession>
<reference evidence="3" key="1">
    <citation type="submission" date="2018-06" db="EMBL/GenBank/DDBJ databases">
        <authorList>
            <person name="Zhirakovskaya E."/>
        </authorList>
    </citation>
    <scope>NUCLEOTIDE SEQUENCE</scope>
</reference>
<dbReference type="EC" id="3.5.2.7" evidence="3"/>
<dbReference type="PANTHER" id="PTHR42752:SF1">
    <property type="entry name" value="IMIDAZOLONEPROPIONASE-RELATED"/>
    <property type="match status" value="1"/>
</dbReference>
<dbReference type="GO" id="GO:0046872">
    <property type="term" value="F:metal ion binding"/>
    <property type="evidence" value="ECO:0007669"/>
    <property type="project" value="UniProtKB-KW"/>
</dbReference>
<dbReference type="AlphaFoldDB" id="A0A3B0WJG9"/>
<keyword evidence="1" id="KW-0479">Metal-binding</keyword>
<feature type="non-terminal residue" evidence="3">
    <location>
        <position position="80"/>
    </location>
</feature>
<evidence type="ECO:0000256" key="2">
    <source>
        <dbReference type="ARBA" id="ARBA00022801"/>
    </source>
</evidence>
<evidence type="ECO:0000256" key="1">
    <source>
        <dbReference type="ARBA" id="ARBA00022723"/>
    </source>
</evidence>
<sequence length="80" mass="8377">MKKSCDLLIHNAQLITCADNGQPFGLLENGAVACNQGQIIWLGSAAHAAEFTAEKTIDAEGQVVTPGLIDCHTHLVFAGS</sequence>